<evidence type="ECO:0008006" key="3">
    <source>
        <dbReference type="Google" id="ProtNLM"/>
    </source>
</evidence>
<dbReference type="AlphaFoldDB" id="A0A507F7D5"/>
<protein>
    <recommendedName>
        <fullName evidence="3">MalT-like TPR region domain-containing protein</fullName>
    </recommendedName>
</protein>
<organism evidence="1 2">
    <name type="scientific">Chytriomyces confervae</name>
    <dbReference type="NCBI Taxonomy" id="246404"/>
    <lineage>
        <taxon>Eukaryota</taxon>
        <taxon>Fungi</taxon>
        <taxon>Fungi incertae sedis</taxon>
        <taxon>Chytridiomycota</taxon>
        <taxon>Chytridiomycota incertae sedis</taxon>
        <taxon>Chytridiomycetes</taxon>
        <taxon>Chytridiales</taxon>
        <taxon>Chytriomycetaceae</taxon>
        <taxon>Chytriomyces</taxon>
    </lineage>
</organism>
<dbReference type="EMBL" id="QEAP01000233">
    <property type="protein sequence ID" value="TPX72044.1"/>
    <property type="molecule type" value="Genomic_DNA"/>
</dbReference>
<dbReference type="Gene3D" id="1.25.40.10">
    <property type="entry name" value="Tetratricopeptide repeat domain"/>
    <property type="match status" value="2"/>
</dbReference>
<keyword evidence="2" id="KW-1185">Reference proteome</keyword>
<gene>
    <name evidence="1" type="ORF">CcCBS67573_g05954</name>
</gene>
<dbReference type="OrthoDB" id="435799at2759"/>
<evidence type="ECO:0000313" key="2">
    <source>
        <dbReference type="Proteomes" id="UP000320333"/>
    </source>
</evidence>
<dbReference type="PANTHER" id="PTHR46082:SF6">
    <property type="entry name" value="AAA+ ATPASE DOMAIN-CONTAINING PROTEIN-RELATED"/>
    <property type="match status" value="1"/>
</dbReference>
<dbReference type="PANTHER" id="PTHR46082">
    <property type="entry name" value="ATP/GTP-BINDING PROTEIN-RELATED"/>
    <property type="match status" value="1"/>
</dbReference>
<dbReference type="SUPFAM" id="SSF48452">
    <property type="entry name" value="TPR-like"/>
    <property type="match status" value="2"/>
</dbReference>
<dbReference type="InterPro" id="IPR011990">
    <property type="entry name" value="TPR-like_helical_dom_sf"/>
</dbReference>
<dbReference type="Pfam" id="PF13424">
    <property type="entry name" value="TPR_12"/>
    <property type="match status" value="1"/>
</dbReference>
<evidence type="ECO:0000313" key="1">
    <source>
        <dbReference type="EMBL" id="TPX72044.1"/>
    </source>
</evidence>
<accession>A0A507F7D5</accession>
<dbReference type="InterPro" id="IPR053137">
    <property type="entry name" value="NLR-like"/>
</dbReference>
<comment type="caution">
    <text evidence="1">The sequence shown here is derived from an EMBL/GenBank/DDBJ whole genome shotgun (WGS) entry which is preliminary data.</text>
</comment>
<sequence length="775" mass="86964">MLDPDLLLSNLTSGLTVKTALIIKSKSDVNVDVDPLVIKSQNNMENIHLDLSRRASDPWGNEVAVFLGRIGSGDSEGVTVAPFHVLATSAKRNATQNLEGKAVCPDQQQLERIQSFDPSSAQAAIGARTIANPQSNQIAVKSAFLETVERIQVQDTVVNDIKLDQLSMSTAITDPSKIMSIKGVHLSYMNQLIETWTVEALEGKTTAEVNIEFVMPRTIEQGRSLCDQLSRSENVLESEAVGDSEWFISHAWSYKFLDVVEAINLFFQSYKGKGKLLHEEDPVIWFDLFSNSQHATGERPFEWWKTTFMSAIKEMKNVVMVCLPWDDPITLTRSWCAYEVYAAKQTQSNFHVAMTRAEEQRFFSSIASLSLTNIFGRISLRRSQAFKQSDRDAIFRVIDENFADSNGKGGSEKLDEMVLSVMREWIVQILDEKIQGSEGCMYQMLGKLNASLEILETTFANLRKDFGDIHQLTASALMMLTQCHGVMGDYLSAEALISEWAPKYEEQFGSNHPLVLMLKLLLGSLLADAVQYNKAETIIIEIVQVIQSLGESHPMSERAAELLGMLHMHRGRYESACLIFQKSFEYQKEKFGATSPDAITSQLCVGICYTYMKEYEKALPLMEDGLIFARASLGESHLVTRSWLVEIGNLYNRIDHAEEAILVNDEAMSGCLEQHGQTQMMKTRAAIGLSEAYRRLGRHSEAKILLETLVFPNEPKVHLHPLFSAKLTYGQVLVGLGAVGEGIDEIRRVLERAENEFGVEHIFVRDIRQVFEELA</sequence>
<dbReference type="STRING" id="246404.A0A507F7D5"/>
<proteinExistence type="predicted"/>
<dbReference type="Proteomes" id="UP000320333">
    <property type="component" value="Unassembled WGS sequence"/>
</dbReference>
<reference evidence="1 2" key="1">
    <citation type="journal article" date="2019" name="Sci. Rep.">
        <title>Comparative genomics of chytrid fungi reveal insights into the obligate biotrophic and pathogenic lifestyle of Synchytrium endobioticum.</title>
        <authorList>
            <person name="van de Vossenberg B.T.L.H."/>
            <person name="Warris S."/>
            <person name="Nguyen H.D.T."/>
            <person name="van Gent-Pelzer M.P.E."/>
            <person name="Joly D.L."/>
            <person name="van de Geest H.C."/>
            <person name="Bonants P.J.M."/>
            <person name="Smith D.S."/>
            <person name="Levesque C.A."/>
            <person name="van der Lee T.A.J."/>
        </authorList>
    </citation>
    <scope>NUCLEOTIDE SEQUENCE [LARGE SCALE GENOMIC DNA]</scope>
    <source>
        <strain evidence="1 2">CBS 675.73</strain>
    </source>
</reference>
<name>A0A507F7D5_9FUNG</name>